<keyword evidence="1" id="KW-0732">Signal</keyword>
<evidence type="ECO:0000313" key="2">
    <source>
        <dbReference type="EMBL" id="KAL0486107.1"/>
    </source>
</evidence>
<evidence type="ECO:0000313" key="3">
    <source>
        <dbReference type="Proteomes" id="UP001431209"/>
    </source>
</evidence>
<name>A0AAW2Z8G2_9EUKA</name>
<sequence>MTVMGSMSLFFALFVAITFVSCETPYSQCWDGDSDCPRVCPPESKGSLSLNTHLRLYNIQHNKQFISSMIDAQSIVNKTSNKEIIRFDIPIIFHSTLNYFCCYSEQEISIIRKVLANYEHKQTYVDWTTTWCNVDGDNKTIYVHADASEKSQQELLQLVRGIESDVEKQGVKIWTPRRQKFHSTIVRVTHEYPTNKVMEDIKQHVGNYGTTYSDRIFVG</sequence>
<feature type="signal peptide" evidence="1">
    <location>
        <begin position="1"/>
        <end position="22"/>
    </location>
</feature>
<comment type="caution">
    <text evidence="2">The sequence shown here is derived from an EMBL/GenBank/DDBJ whole genome shotgun (WGS) entry which is preliminary data.</text>
</comment>
<protein>
    <submittedName>
        <fullName evidence="2">Uncharacterized protein</fullName>
    </submittedName>
</protein>
<dbReference type="Proteomes" id="UP001431209">
    <property type="component" value="Unassembled WGS sequence"/>
</dbReference>
<reference evidence="2 3" key="1">
    <citation type="submission" date="2024-03" db="EMBL/GenBank/DDBJ databases">
        <title>The Acrasis kona genome and developmental transcriptomes reveal deep origins of eukaryotic multicellular pathways.</title>
        <authorList>
            <person name="Sheikh S."/>
            <person name="Fu C.-J."/>
            <person name="Brown M.W."/>
            <person name="Baldauf S.L."/>
        </authorList>
    </citation>
    <scope>NUCLEOTIDE SEQUENCE [LARGE SCALE GENOMIC DNA]</scope>
    <source>
        <strain evidence="2 3">ATCC MYA-3509</strain>
    </source>
</reference>
<gene>
    <name evidence="2" type="ORF">AKO1_001751</name>
</gene>
<accession>A0AAW2Z8G2</accession>
<keyword evidence="3" id="KW-1185">Reference proteome</keyword>
<dbReference type="AlphaFoldDB" id="A0AAW2Z8G2"/>
<organism evidence="2 3">
    <name type="scientific">Acrasis kona</name>
    <dbReference type="NCBI Taxonomy" id="1008807"/>
    <lineage>
        <taxon>Eukaryota</taxon>
        <taxon>Discoba</taxon>
        <taxon>Heterolobosea</taxon>
        <taxon>Tetramitia</taxon>
        <taxon>Eutetramitia</taxon>
        <taxon>Acrasidae</taxon>
        <taxon>Acrasis</taxon>
    </lineage>
</organism>
<dbReference type="Gene3D" id="3.90.1140.10">
    <property type="entry name" value="Cyclic phosphodiesterase"/>
    <property type="match status" value="1"/>
</dbReference>
<feature type="chain" id="PRO_5044002676" evidence="1">
    <location>
        <begin position="23"/>
        <end position="219"/>
    </location>
</feature>
<proteinExistence type="predicted"/>
<dbReference type="EMBL" id="JAOPGA020001202">
    <property type="protein sequence ID" value="KAL0486107.1"/>
    <property type="molecule type" value="Genomic_DNA"/>
</dbReference>
<evidence type="ECO:0000256" key="1">
    <source>
        <dbReference type="SAM" id="SignalP"/>
    </source>
</evidence>